<dbReference type="OrthoDB" id="10283858at2759"/>
<keyword evidence="7" id="KW-1185">Reference proteome</keyword>
<organism evidence="6 7">
    <name type="scientific">Mytilus galloprovincialis</name>
    <name type="common">Mediterranean mussel</name>
    <dbReference type="NCBI Taxonomy" id="29158"/>
    <lineage>
        <taxon>Eukaryota</taxon>
        <taxon>Metazoa</taxon>
        <taxon>Spiralia</taxon>
        <taxon>Lophotrochozoa</taxon>
        <taxon>Mollusca</taxon>
        <taxon>Bivalvia</taxon>
        <taxon>Autobranchia</taxon>
        <taxon>Pteriomorphia</taxon>
        <taxon>Mytilida</taxon>
        <taxon>Mytiloidea</taxon>
        <taxon>Mytilidae</taxon>
        <taxon>Mytilinae</taxon>
        <taxon>Mytilus</taxon>
    </lineage>
</organism>
<proteinExistence type="predicted"/>
<evidence type="ECO:0000313" key="7">
    <source>
        <dbReference type="Proteomes" id="UP000596742"/>
    </source>
</evidence>
<protein>
    <recommendedName>
        <fullName evidence="5">TRPM-like domain-containing protein</fullName>
    </recommendedName>
</protein>
<evidence type="ECO:0000313" key="6">
    <source>
        <dbReference type="EMBL" id="VDI21395.1"/>
    </source>
</evidence>
<dbReference type="AlphaFoldDB" id="A0A8B6DM83"/>
<feature type="domain" description="TRPM-like" evidence="5">
    <location>
        <begin position="86"/>
        <end position="212"/>
    </location>
</feature>
<dbReference type="GO" id="GO:0005886">
    <property type="term" value="C:plasma membrane"/>
    <property type="evidence" value="ECO:0007669"/>
    <property type="project" value="TreeGrafter"/>
</dbReference>
<evidence type="ECO:0000256" key="3">
    <source>
        <dbReference type="ARBA" id="ARBA00022989"/>
    </source>
</evidence>
<dbReference type="PANTHER" id="PTHR13800">
    <property type="entry name" value="TRANSIENT RECEPTOR POTENTIAL CATION CHANNEL, SUBFAMILY M, MEMBER 6"/>
    <property type="match status" value="1"/>
</dbReference>
<dbReference type="InterPro" id="IPR050927">
    <property type="entry name" value="TRPM"/>
</dbReference>
<keyword evidence="4" id="KW-0472">Membrane</keyword>
<comment type="subcellular location">
    <subcellularLocation>
        <location evidence="1">Membrane</location>
        <topology evidence="1">Multi-pass membrane protein</topology>
    </subcellularLocation>
</comment>
<dbReference type="GO" id="GO:0005261">
    <property type="term" value="F:monoatomic cation channel activity"/>
    <property type="evidence" value="ECO:0007669"/>
    <property type="project" value="TreeGrafter"/>
</dbReference>
<dbReference type="InterPro" id="IPR057366">
    <property type="entry name" value="TRPM-like"/>
</dbReference>
<keyword evidence="3" id="KW-1133">Transmembrane helix</keyword>
<dbReference type="GO" id="GO:0030001">
    <property type="term" value="P:metal ion transport"/>
    <property type="evidence" value="ECO:0007669"/>
    <property type="project" value="TreeGrafter"/>
</dbReference>
<reference evidence="6" key="1">
    <citation type="submission" date="2018-11" db="EMBL/GenBank/DDBJ databases">
        <authorList>
            <person name="Alioto T."/>
            <person name="Alioto T."/>
        </authorList>
    </citation>
    <scope>NUCLEOTIDE SEQUENCE</scope>
</reference>
<evidence type="ECO:0000256" key="1">
    <source>
        <dbReference type="ARBA" id="ARBA00004141"/>
    </source>
</evidence>
<sequence length="295" mass="34014">MTKVKRKLPVMFAKRFKNDMFEKIEEILNRIVKRDWMISIFNIKKHNPEELWEKLSDGIMRAWSFEEIKGLCFSKLGLVTCCRISKQSDESTSSDVPYVESLRVAIMGNNVQLAAQIWSNCENPMMTALVSNIYLTAMADKADQLFEETLQADILSHSRKFSSRAVKLLDKLFSLDENMATKALDHVSEVWDHKESPLHFGHQFNMEEFISHPSAQKDASKRMYPYANEEDTTSNILTKENTKKDSKSRECLPFIKVIHCNTHTHTHTQPKQSCIMKSKIINSHLVFTPAMSMSS</sequence>
<accession>A0A8B6DM83</accession>
<evidence type="ECO:0000256" key="4">
    <source>
        <dbReference type="ARBA" id="ARBA00023136"/>
    </source>
</evidence>
<dbReference type="EMBL" id="UYJE01003672">
    <property type="protein sequence ID" value="VDI21395.1"/>
    <property type="molecule type" value="Genomic_DNA"/>
</dbReference>
<dbReference type="Proteomes" id="UP000596742">
    <property type="component" value="Unassembled WGS sequence"/>
</dbReference>
<dbReference type="PANTHER" id="PTHR13800:SF1">
    <property type="entry name" value="TRANSIENT RECEPTOR POTENTIAL CATION CHANNEL TRPM"/>
    <property type="match status" value="1"/>
</dbReference>
<evidence type="ECO:0000259" key="5">
    <source>
        <dbReference type="Pfam" id="PF25508"/>
    </source>
</evidence>
<gene>
    <name evidence="6" type="ORF">MGAL_10B067767</name>
</gene>
<name>A0A8B6DM83_MYTGA</name>
<keyword evidence="2" id="KW-0812">Transmembrane</keyword>
<evidence type="ECO:0000256" key="2">
    <source>
        <dbReference type="ARBA" id="ARBA00022692"/>
    </source>
</evidence>
<dbReference type="Pfam" id="PF25508">
    <property type="entry name" value="TRPM2"/>
    <property type="match status" value="1"/>
</dbReference>
<comment type="caution">
    <text evidence="6">The sequence shown here is derived from an EMBL/GenBank/DDBJ whole genome shotgun (WGS) entry which is preliminary data.</text>
</comment>